<protein>
    <submittedName>
        <fullName evidence="12">Uncharacterized protein LOC101847747</fullName>
    </submittedName>
</protein>
<feature type="region of interest" description="Disordered" evidence="9">
    <location>
        <begin position="590"/>
        <end position="658"/>
    </location>
</feature>
<keyword evidence="4 8" id="KW-0863">Zinc-finger</keyword>
<evidence type="ECO:0000256" key="5">
    <source>
        <dbReference type="ARBA" id="ARBA00022833"/>
    </source>
</evidence>
<dbReference type="InterPro" id="IPR050331">
    <property type="entry name" value="Zinc_finger"/>
</dbReference>
<dbReference type="Gene3D" id="3.30.160.60">
    <property type="entry name" value="Classic Zinc Finger"/>
    <property type="match status" value="8"/>
</dbReference>
<dbReference type="InterPro" id="IPR036236">
    <property type="entry name" value="Znf_C2H2_sf"/>
</dbReference>
<feature type="domain" description="C2H2-type" evidence="10">
    <location>
        <begin position="1091"/>
        <end position="1118"/>
    </location>
</feature>
<feature type="domain" description="C2H2-type" evidence="10">
    <location>
        <begin position="973"/>
        <end position="1001"/>
    </location>
</feature>
<comment type="subcellular location">
    <subcellularLocation>
        <location evidence="1">Nucleus</location>
    </subcellularLocation>
</comment>
<evidence type="ECO:0000256" key="8">
    <source>
        <dbReference type="PROSITE-ProRule" id="PRU00042"/>
    </source>
</evidence>
<dbReference type="InterPro" id="IPR013087">
    <property type="entry name" value="Znf_C2H2_type"/>
</dbReference>
<feature type="domain" description="C2H2-type" evidence="10">
    <location>
        <begin position="1119"/>
        <end position="1146"/>
    </location>
</feature>
<feature type="domain" description="C2H2-type" evidence="10">
    <location>
        <begin position="885"/>
        <end position="912"/>
    </location>
</feature>
<evidence type="ECO:0000256" key="9">
    <source>
        <dbReference type="SAM" id="MobiDB-lite"/>
    </source>
</evidence>
<dbReference type="SMART" id="SM00355">
    <property type="entry name" value="ZnF_C2H2"/>
    <property type="match status" value="14"/>
</dbReference>
<feature type="domain" description="C2H2-type" evidence="10">
    <location>
        <begin position="1004"/>
        <end position="1032"/>
    </location>
</feature>
<feature type="region of interest" description="Disordered" evidence="9">
    <location>
        <begin position="706"/>
        <end position="748"/>
    </location>
</feature>
<feature type="domain" description="C2H2-type" evidence="10">
    <location>
        <begin position="912"/>
        <end position="939"/>
    </location>
</feature>
<name>A0ABM0JX22_APLCA</name>
<organism evidence="11 12">
    <name type="scientific">Aplysia californica</name>
    <name type="common">California sea hare</name>
    <dbReference type="NCBI Taxonomy" id="6500"/>
    <lineage>
        <taxon>Eukaryota</taxon>
        <taxon>Metazoa</taxon>
        <taxon>Spiralia</taxon>
        <taxon>Lophotrochozoa</taxon>
        <taxon>Mollusca</taxon>
        <taxon>Gastropoda</taxon>
        <taxon>Heterobranchia</taxon>
        <taxon>Euthyneura</taxon>
        <taxon>Tectipleura</taxon>
        <taxon>Aplysiida</taxon>
        <taxon>Aplysioidea</taxon>
        <taxon>Aplysiidae</taxon>
        <taxon>Aplysia</taxon>
    </lineage>
</organism>
<dbReference type="PROSITE" id="PS00028">
    <property type="entry name" value="ZINC_FINGER_C2H2_1"/>
    <property type="match status" value="11"/>
</dbReference>
<feature type="domain" description="C2H2-type" evidence="10">
    <location>
        <begin position="941"/>
        <end position="968"/>
    </location>
</feature>
<dbReference type="Proteomes" id="UP000694888">
    <property type="component" value="Unplaced"/>
</dbReference>
<accession>A0ABM0JX22</accession>
<feature type="domain" description="C2H2-type" evidence="10">
    <location>
        <begin position="758"/>
        <end position="785"/>
    </location>
</feature>
<dbReference type="PANTHER" id="PTHR16515:SF2">
    <property type="entry name" value="PR DOMAIN ZINC FINGER PROTEIN 4"/>
    <property type="match status" value="1"/>
</dbReference>
<feature type="compositionally biased region" description="Polar residues" evidence="9">
    <location>
        <begin position="597"/>
        <end position="615"/>
    </location>
</feature>
<feature type="domain" description="C2H2-type" evidence="10">
    <location>
        <begin position="1062"/>
        <end position="1090"/>
    </location>
</feature>
<dbReference type="PANTHER" id="PTHR16515">
    <property type="entry name" value="PR DOMAIN ZINC FINGER PROTEIN"/>
    <property type="match status" value="1"/>
</dbReference>
<keyword evidence="7" id="KW-0539">Nucleus</keyword>
<evidence type="ECO:0000256" key="1">
    <source>
        <dbReference type="ARBA" id="ARBA00004123"/>
    </source>
</evidence>
<dbReference type="Pfam" id="PF00096">
    <property type="entry name" value="zf-C2H2"/>
    <property type="match status" value="1"/>
</dbReference>
<evidence type="ECO:0000256" key="4">
    <source>
        <dbReference type="ARBA" id="ARBA00022771"/>
    </source>
</evidence>
<keyword evidence="11" id="KW-1185">Reference proteome</keyword>
<reference evidence="12" key="1">
    <citation type="submission" date="2025-08" db="UniProtKB">
        <authorList>
            <consortium name="RefSeq"/>
        </authorList>
    </citation>
    <scope>IDENTIFICATION</scope>
</reference>
<evidence type="ECO:0000256" key="2">
    <source>
        <dbReference type="ARBA" id="ARBA00022723"/>
    </source>
</evidence>
<sequence>MAEVSCLEMEIVIIIGHNSWHCAPCQARFSGQTSIDHHIWSKHKHVFGSLDVTFSRNQANFPLSSLDGKQKIRDFVGANLAPTCDGLPEEPTSILAGHSESQEETNLDQVPCLAGGALMAGVCNIEPFSFTEVTSSGRLNGLYDSVESQGGFCHMGHGVHLKDPVITSAGMSQHPTLCQPDGSVVLALKSANNGLQNAKDSYSGLVEQHDSNILANKSCHGLYNCRGRNVSSSNCLSGSGEDSEFSSEEETSTAISCVLDALERCMDSDRSLGVLQHLGAFMSPVCDTPTADNVLPNSHSSVSTVCFAERHTKDGLDTVYDVLSQTGGDRKYNDTHHSVPVSVDTVHQMGVGWGNCGLEPAASIMSLREANSCHLDSSTDSLTSTGSWKDDTDKEDVLRSVINVFRNYVSFSVGACSEMRERPAGEDKEGKVIDLPQRGEDVQGHDDLCSRLLMDVISEDLEHWDHRDSHTSPHMNNSADICDNSPSDCISKLSSWDVDSISKPRDKVSTTATSINDNVDNCSVSVNSTQDNTVARTAKSVTLKTVEKREKEVDSSTPGRTNFLILGECSEDFDLKSWPTSKRIKIAQGTIERQESTSKGSRVKSSTAKQSVGRKQSAKSKNNRMSQAKSVTSNEVKVKPFPSKLALRPGTRDQSWPHITTADDVKDLSGVLAGAGSLRTVTGEGISSKHFGNKLKKKDDKAAEGGSDAVLSGCQAPKPDGKAASVKVNPAKGKKGSRLNAAVSRKKKDGAESSDKWKVCSVCDRRFSTVGALNRHLKVNAGSSGICKCKVCHRKFHSLFQLNLHVYKCHETKAKPTCFKCNSQLAHVRGLAQHLQKHHGCLMNKSQNTPTKSRTFKCVICGVYILNQPSIVAAHQRKHATTRPFQCGQCQARFLTRSSLKVHMAAHTGRMFECDLCGLLFKNKASRYYHKLTHQSLRGDFLCQVCGQQFEFQHKLLAHVKIHSKEKKEKPSHSCVECGKVYKSKKNLKRHVSVDHQGIKDYQYKCEHCHQQFFSSWQLRDHIAWRHFGEKPYHCLICGQGFVCKPTLVRHQRKVHTGDKPHSCQYCGERFLEKHKLELHEVKAHTRVYPLHCPHCNKGFVRAAVLKCHLRTHTGERPHLCSICGKRFQKSNHLTRHSKVCAKKNAAVSAGSASSYMYDIGSLPDATLTAQLPQVITTYLSAPGGGNASILQLTSSLLEHTC</sequence>
<dbReference type="RefSeq" id="XP_005103572.1">
    <property type="nucleotide sequence ID" value="XM_005103515.3"/>
</dbReference>
<proteinExistence type="predicted"/>
<gene>
    <name evidence="12" type="primary">LOC101847747</name>
</gene>
<feature type="compositionally biased region" description="Polar residues" evidence="9">
    <location>
        <begin position="623"/>
        <end position="635"/>
    </location>
</feature>
<evidence type="ECO:0000256" key="3">
    <source>
        <dbReference type="ARBA" id="ARBA00022737"/>
    </source>
</evidence>
<evidence type="ECO:0000313" key="12">
    <source>
        <dbReference type="RefSeq" id="XP_005103572.1"/>
    </source>
</evidence>
<evidence type="ECO:0000256" key="7">
    <source>
        <dbReference type="ARBA" id="ARBA00023242"/>
    </source>
</evidence>
<dbReference type="GeneID" id="101847747"/>
<keyword evidence="2" id="KW-0479">Metal-binding</keyword>
<evidence type="ECO:0000256" key="6">
    <source>
        <dbReference type="ARBA" id="ARBA00023125"/>
    </source>
</evidence>
<keyword evidence="5" id="KW-0862">Zinc</keyword>
<evidence type="ECO:0000313" key="11">
    <source>
        <dbReference type="Proteomes" id="UP000694888"/>
    </source>
</evidence>
<evidence type="ECO:0000259" key="10">
    <source>
        <dbReference type="PROSITE" id="PS50157"/>
    </source>
</evidence>
<keyword evidence="6" id="KW-0238">DNA-binding</keyword>
<dbReference type="SUPFAM" id="SSF57667">
    <property type="entry name" value="beta-beta-alpha zinc fingers"/>
    <property type="match status" value="6"/>
</dbReference>
<feature type="domain" description="C2H2-type" evidence="10">
    <location>
        <begin position="1033"/>
        <end position="1061"/>
    </location>
</feature>
<dbReference type="PROSITE" id="PS50157">
    <property type="entry name" value="ZINC_FINGER_C2H2_2"/>
    <property type="match status" value="10"/>
</dbReference>
<keyword evidence="3" id="KW-0677">Repeat</keyword>